<evidence type="ECO:0000313" key="7">
    <source>
        <dbReference type="Proteomes" id="UP000196368"/>
    </source>
</evidence>
<dbReference type="InterPro" id="IPR000835">
    <property type="entry name" value="HTH_MarR-typ"/>
</dbReference>
<proteinExistence type="predicted"/>
<keyword evidence="2" id="KW-0238">DNA-binding</keyword>
<evidence type="ECO:0000256" key="4">
    <source>
        <dbReference type="SAM" id="MobiDB-lite"/>
    </source>
</evidence>
<protein>
    <recommendedName>
        <fullName evidence="5">HTH marR-type domain-containing protein</fullName>
    </recommendedName>
</protein>
<keyword evidence="7" id="KW-1185">Reference proteome</keyword>
<dbReference type="InterPro" id="IPR036390">
    <property type="entry name" value="WH_DNA-bd_sf"/>
</dbReference>
<accession>A0A1Y4DDS3</accession>
<dbReference type="Pfam" id="PF01047">
    <property type="entry name" value="MarR"/>
    <property type="match status" value="1"/>
</dbReference>
<dbReference type="SUPFAM" id="SSF46785">
    <property type="entry name" value="Winged helix' DNA-binding domain"/>
    <property type="match status" value="1"/>
</dbReference>
<dbReference type="GO" id="GO:0003700">
    <property type="term" value="F:DNA-binding transcription factor activity"/>
    <property type="evidence" value="ECO:0007669"/>
    <property type="project" value="InterPro"/>
</dbReference>
<dbReference type="AlphaFoldDB" id="A0A1Y4DDS3"/>
<keyword evidence="3" id="KW-0804">Transcription</keyword>
<evidence type="ECO:0000313" key="6">
    <source>
        <dbReference type="EMBL" id="OUO57247.1"/>
    </source>
</evidence>
<name>A0A1Y4DDS3_9BACT</name>
<comment type="caution">
    <text evidence="6">The sequence shown here is derived from an EMBL/GenBank/DDBJ whole genome shotgun (WGS) entry which is preliminary data.</text>
</comment>
<feature type="region of interest" description="Disordered" evidence="4">
    <location>
        <begin position="136"/>
        <end position="165"/>
    </location>
</feature>
<feature type="compositionally biased region" description="Basic and acidic residues" evidence="4">
    <location>
        <begin position="144"/>
        <end position="155"/>
    </location>
</feature>
<evidence type="ECO:0000259" key="5">
    <source>
        <dbReference type="PROSITE" id="PS50995"/>
    </source>
</evidence>
<sequence length="165" mass="19114">MQRTLSLLSKISNAGNSFITAKLRERHYGQLAPSHGDILILLYKYKKITMQEIAAKIFRTKATVTVLVNKLEKMDFLKREKSPADSRITYISLSEKGIKFKAVFDEISKELNQMLYQNFTAGQIERLDHTLEKMLKNTSGHSPKNRERSRSDKQAYKNTKRHCSF</sequence>
<reference evidence="7" key="1">
    <citation type="submission" date="2017-04" db="EMBL/GenBank/DDBJ databases">
        <title>Function of individual gut microbiota members based on whole genome sequencing of pure cultures obtained from chicken caecum.</title>
        <authorList>
            <person name="Medvecky M."/>
            <person name="Cejkova D."/>
            <person name="Polansky O."/>
            <person name="Karasova D."/>
            <person name="Kubasova T."/>
            <person name="Cizek A."/>
            <person name="Rychlik I."/>
        </authorList>
    </citation>
    <scope>NUCLEOTIDE SEQUENCE [LARGE SCALE GENOMIC DNA]</scope>
    <source>
        <strain evidence="7">An273</strain>
    </source>
</reference>
<feature type="domain" description="HTH marR-type" evidence="5">
    <location>
        <begin position="1"/>
        <end position="136"/>
    </location>
</feature>
<dbReference type="OrthoDB" id="9799663at2"/>
<keyword evidence="1" id="KW-0805">Transcription regulation</keyword>
<dbReference type="PROSITE" id="PS50995">
    <property type="entry name" value="HTH_MARR_2"/>
    <property type="match status" value="1"/>
</dbReference>
<dbReference type="SMART" id="SM00347">
    <property type="entry name" value="HTH_MARR"/>
    <property type="match status" value="1"/>
</dbReference>
<dbReference type="PANTHER" id="PTHR42756:SF1">
    <property type="entry name" value="TRANSCRIPTIONAL REPRESSOR OF EMRAB OPERON"/>
    <property type="match status" value="1"/>
</dbReference>
<dbReference type="InterPro" id="IPR036388">
    <property type="entry name" value="WH-like_DNA-bd_sf"/>
</dbReference>
<dbReference type="RefSeq" id="WP_087286197.1">
    <property type="nucleotide sequence ID" value="NZ_NFJD01000001.1"/>
</dbReference>
<dbReference type="GO" id="GO:0003677">
    <property type="term" value="F:DNA binding"/>
    <property type="evidence" value="ECO:0007669"/>
    <property type="project" value="UniProtKB-KW"/>
</dbReference>
<evidence type="ECO:0000256" key="3">
    <source>
        <dbReference type="ARBA" id="ARBA00023163"/>
    </source>
</evidence>
<gene>
    <name evidence="6" type="ORF">B5F75_00250</name>
</gene>
<evidence type="ECO:0000256" key="2">
    <source>
        <dbReference type="ARBA" id="ARBA00023125"/>
    </source>
</evidence>
<dbReference type="PRINTS" id="PR00598">
    <property type="entry name" value="HTHMARR"/>
</dbReference>
<dbReference type="PANTHER" id="PTHR42756">
    <property type="entry name" value="TRANSCRIPTIONAL REGULATOR, MARR"/>
    <property type="match status" value="1"/>
</dbReference>
<dbReference type="Proteomes" id="UP000196368">
    <property type="component" value="Unassembled WGS sequence"/>
</dbReference>
<evidence type="ECO:0000256" key="1">
    <source>
        <dbReference type="ARBA" id="ARBA00023015"/>
    </source>
</evidence>
<organism evidence="6 7">
    <name type="scientific">Candidatus Avelusimicrobium gallicola</name>
    <dbReference type="NCBI Taxonomy" id="2562704"/>
    <lineage>
        <taxon>Bacteria</taxon>
        <taxon>Pseudomonadati</taxon>
        <taxon>Elusimicrobiota</taxon>
        <taxon>Elusimicrobia</taxon>
        <taxon>Elusimicrobiales</taxon>
        <taxon>Elusimicrobiaceae</taxon>
        <taxon>Candidatus Avelusimicrobium</taxon>
    </lineage>
</organism>
<dbReference type="EMBL" id="NFJD01000001">
    <property type="protein sequence ID" value="OUO57247.1"/>
    <property type="molecule type" value="Genomic_DNA"/>
</dbReference>
<dbReference type="Gene3D" id="1.10.10.10">
    <property type="entry name" value="Winged helix-like DNA-binding domain superfamily/Winged helix DNA-binding domain"/>
    <property type="match status" value="1"/>
</dbReference>